<dbReference type="EMBL" id="JAHLQT010026447">
    <property type="protein sequence ID" value="KAG7163594.1"/>
    <property type="molecule type" value="Genomic_DNA"/>
</dbReference>
<proteinExistence type="predicted"/>
<keyword evidence="1" id="KW-0732">Signal</keyword>
<reference evidence="2" key="1">
    <citation type="journal article" date="2021" name="Sci. Adv.">
        <title>The American lobster genome reveals insights on longevity, neural, and immune adaptations.</title>
        <authorList>
            <person name="Polinski J.M."/>
            <person name="Zimin A.V."/>
            <person name="Clark K.F."/>
            <person name="Kohn A.B."/>
            <person name="Sadowski N."/>
            <person name="Timp W."/>
            <person name="Ptitsyn A."/>
            <person name="Khanna P."/>
            <person name="Romanova D.Y."/>
            <person name="Williams P."/>
            <person name="Greenwood S.J."/>
            <person name="Moroz L.L."/>
            <person name="Walt D.R."/>
            <person name="Bodnar A.G."/>
        </authorList>
    </citation>
    <scope>NUCLEOTIDE SEQUENCE</scope>
    <source>
        <strain evidence="2">GMGI-L3</strain>
    </source>
</reference>
<protein>
    <submittedName>
        <fullName evidence="2">Uncharacterized protein</fullName>
    </submittedName>
</protein>
<dbReference type="AlphaFoldDB" id="A0A8J5MUM3"/>
<feature type="signal peptide" evidence="1">
    <location>
        <begin position="1"/>
        <end position="22"/>
    </location>
</feature>
<organism evidence="2 3">
    <name type="scientific">Homarus americanus</name>
    <name type="common">American lobster</name>
    <dbReference type="NCBI Taxonomy" id="6706"/>
    <lineage>
        <taxon>Eukaryota</taxon>
        <taxon>Metazoa</taxon>
        <taxon>Ecdysozoa</taxon>
        <taxon>Arthropoda</taxon>
        <taxon>Crustacea</taxon>
        <taxon>Multicrustacea</taxon>
        <taxon>Malacostraca</taxon>
        <taxon>Eumalacostraca</taxon>
        <taxon>Eucarida</taxon>
        <taxon>Decapoda</taxon>
        <taxon>Pleocyemata</taxon>
        <taxon>Astacidea</taxon>
        <taxon>Nephropoidea</taxon>
        <taxon>Nephropidae</taxon>
        <taxon>Homarus</taxon>
    </lineage>
</organism>
<evidence type="ECO:0000256" key="1">
    <source>
        <dbReference type="SAM" id="SignalP"/>
    </source>
</evidence>
<evidence type="ECO:0000313" key="2">
    <source>
        <dbReference type="EMBL" id="KAG7163594.1"/>
    </source>
</evidence>
<feature type="chain" id="PRO_5035313610" evidence="1">
    <location>
        <begin position="23"/>
        <end position="290"/>
    </location>
</feature>
<keyword evidence="3" id="KW-1185">Reference proteome</keyword>
<evidence type="ECO:0000313" key="3">
    <source>
        <dbReference type="Proteomes" id="UP000747542"/>
    </source>
</evidence>
<name>A0A8J5MUM3_HOMAM</name>
<feature type="non-terminal residue" evidence="2">
    <location>
        <position position="1"/>
    </location>
</feature>
<gene>
    <name evidence="2" type="ORF">Hamer_G002805</name>
</gene>
<comment type="caution">
    <text evidence="2">The sequence shown here is derived from an EMBL/GenBank/DDBJ whole genome shotgun (WGS) entry which is preliminary data.</text>
</comment>
<sequence length="290" mass="33005">MNWFKLELLMIGAVHLIKILQSDLYPRNDCKTQGVSTLLHVLVKEEDHIHMPVVNPAESLLKLSLQAVCSNVKVMVTRAADFTESADAVLQVAEEQVHKLLLSQTQNRHLTVTPYDYRSYNFDDILPYLTNLHTLNMELTHEVSISNICDIAENCKLIESLTLTCPALRMQAVDINEDLIAIEEPERNSPSPLLIKNIPGKKMNEPQESLHILRSFPEYQALLKIDPAPYEKDNSQIPNFLRLHTLQFFGIRSVEAAALYKCIKEPIVQTLTFVAQEIGDDCRIELNDDF</sequence>
<dbReference type="Proteomes" id="UP000747542">
    <property type="component" value="Unassembled WGS sequence"/>
</dbReference>
<accession>A0A8J5MUM3</accession>